<accession>A0A2S7WTI9</accession>
<organism evidence="15 16">
    <name type="scientific">Polaribacter porphyrae</name>
    <dbReference type="NCBI Taxonomy" id="1137780"/>
    <lineage>
        <taxon>Bacteria</taxon>
        <taxon>Pseudomonadati</taxon>
        <taxon>Bacteroidota</taxon>
        <taxon>Flavobacteriia</taxon>
        <taxon>Flavobacteriales</taxon>
        <taxon>Flavobacteriaceae</taxon>
    </lineage>
</organism>
<dbReference type="Pfam" id="PF07715">
    <property type="entry name" value="Plug"/>
    <property type="match status" value="1"/>
</dbReference>
<sequence length="610" mass="69952">MKKRFLFTGLCMFFVLYSNAQKDSMSIKLDEFSLSITKVKDFSKGYYVNSIADSLAVRNIKSLTEILKFNSFIYFRENGLGMVSSPSFRGTNASQTAVIWNGININSQLNGQVDFNGISANSYDNIKVRSGGGSVLFGSGAIGGTIHLNNKIDFIEEESNQLLANYGSFNTSHLSYQFKKSNTKSSLNISLGFNNSDNNFDYLDANLYNENGSFYNVNFDMNYGFKINNNNNLKFFSSTFFADRNLSRTLNAPSNDAYKDFNSKNLLEWNHKINSKEILTSRVAFLFDEFTFFDDNTNRNNFSSGRTRRNIMQVDYNNSISRKIKFNTILGVENINASGTSFEDNSRTIFTGVVSLNHQLTKRLSYGVQVRQELQQEFNSPLLYSLGIENEFNKNYTLSFNTSKNYRVPTFNDLYWNPGGNINLKPESSYQFEIGNILSFKNIRLQLNTFYIKSEDLIQWIPNNLGVWSPQNVNKTRNIGIEFNTKFSAIINNSLLDVILNYTHVDAVNLETNQQLIAVPRNTGNMLINFQYNKIELYSETLYNDSTTFLIDEIPSFFVTNLGFNYKTFFLKNQQNFGFRINNIFNTNYQNTLNRPMPGINFLITTNINF</sequence>
<evidence type="ECO:0000256" key="12">
    <source>
        <dbReference type="SAM" id="SignalP"/>
    </source>
</evidence>
<dbReference type="EMBL" id="MSCN01000001">
    <property type="protein sequence ID" value="PQJ80894.1"/>
    <property type="molecule type" value="Genomic_DNA"/>
</dbReference>
<dbReference type="Proteomes" id="UP000238882">
    <property type="component" value="Unassembled WGS sequence"/>
</dbReference>
<keyword evidence="8" id="KW-0675">Receptor</keyword>
<evidence type="ECO:0000256" key="9">
    <source>
        <dbReference type="ARBA" id="ARBA00023237"/>
    </source>
</evidence>
<evidence type="ECO:0000313" key="15">
    <source>
        <dbReference type="EMBL" id="PQJ80894.1"/>
    </source>
</evidence>
<dbReference type="PROSITE" id="PS52016">
    <property type="entry name" value="TONB_DEPENDENT_REC_3"/>
    <property type="match status" value="1"/>
</dbReference>
<keyword evidence="4 10" id="KW-0812">Transmembrane</keyword>
<dbReference type="SUPFAM" id="SSF56935">
    <property type="entry name" value="Porins"/>
    <property type="match status" value="1"/>
</dbReference>
<keyword evidence="7 10" id="KW-0472">Membrane</keyword>
<reference evidence="15 16" key="1">
    <citation type="submission" date="2016-12" db="EMBL/GenBank/DDBJ databases">
        <title>Trade-off between light-utilization and light-protection in marine flavobacteria.</title>
        <authorList>
            <person name="Kumagai Y."/>
            <person name="Yoshizawa S."/>
            <person name="Kogure K."/>
            <person name="Iwasaki W."/>
        </authorList>
    </citation>
    <scope>NUCLEOTIDE SEQUENCE [LARGE SCALE GENOMIC DNA]</scope>
    <source>
        <strain evidence="15 16">NBRC 108759</strain>
    </source>
</reference>
<proteinExistence type="inferred from homology"/>
<dbReference type="InterPro" id="IPR000531">
    <property type="entry name" value="Beta-barrel_TonB"/>
</dbReference>
<dbReference type="PANTHER" id="PTHR30069">
    <property type="entry name" value="TONB-DEPENDENT OUTER MEMBRANE RECEPTOR"/>
    <property type="match status" value="1"/>
</dbReference>
<name>A0A2S7WTI9_9FLAO</name>
<keyword evidence="3 10" id="KW-1134">Transmembrane beta strand</keyword>
<comment type="caution">
    <text evidence="15">The sequence shown here is derived from an EMBL/GenBank/DDBJ whole genome shotgun (WGS) entry which is preliminary data.</text>
</comment>
<feature type="chain" id="PRO_5015523779" description="TonB-dependent receptor" evidence="12">
    <location>
        <begin position="21"/>
        <end position="610"/>
    </location>
</feature>
<dbReference type="Gene3D" id="2.40.170.20">
    <property type="entry name" value="TonB-dependent receptor, beta-barrel domain"/>
    <property type="match status" value="1"/>
</dbReference>
<evidence type="ECO:0000259" key="13">
    <source>
        <dbReference type="Pfam" id="PF00593"/>
    </source>
</evidence>
<dbReference type="AlphaFoldDB" id="A0A2S7WTI9"/>
<protein>
    <recommendedName>
        <fullName evidence="17">TonB-dependent receptor</fullName>
    </recommendedName>
</protein>
<keyword evidence="16" id="KW-1185">Reference proteome</keyword>
<evidence type="ECO:0000313" key="16">
    <source>
        <dbReference type="Proteomes" id="UP000238882"/>
    </source>
</evidence>
<feature type="domain" description="TonB-dependent receptor-like beta-barrel" evidence="13">
    <location>
        <begin position="165"/>
        <end position="584"/>
    </location>
</feature>
<dbReference type="GO" id="GO:0015344">
    <property type="term" value="F:siderophore uptake transmembrane transporter activity"/>
    <property type="evidence" value="ECO:0007669"/>
    <property type="project" value="TreeGrafter"/>
</dbReference>
<evidence type="ECO:0000256" key="5">
    <source>
        <dbReference type="ARBA" id="ARBA00022729"/>
    </source>
</evidence>
<keyword evidence="5 12" id="KW-0732">Signal</keyword>
<evidence type="ECO:0000256" key="1">
    <source>
        <dbReference type="ARBA" id="ARBA00004571"/>
    </source>
</evidence>
<evidence type="ECO:0000256" key="2">
    <source>
        <dbReference type="ARBA" id="ARBA00022448"/>
    </source>
</evidence>
<evidence type="ECO:0000256" key="7">
    <source>
        <dbReference type="ARBA" id="ARBA00023136"/>
    </source>
</evidence>
<dbReference type="InterPro" id="IPR039426">
    <property type="entry name" value="TonB-dep_rcpt-like"/>
</dbReference>
<dbReference type="InterPro" id="IPR012910">
    <property type="entry name" value="Plug_dom"/>
</dbReference>
<feature type="domain" description="TonB-dependent receptor plug" evidence="14">
    <location>
        <begin position="53"/>
        <end position="145"/>
    </location>
</feature>
<dbReference type="InterPro" id="IPR037066">
    <property type="entry name" value="Plug_dom_sf"/>
</dbReference>
<dbReference type="PANTHER" id="PTHR30069:SF29">
    <property type="entry name" value="HEMOGLOBIN AND HEMOGLOBIN-HAPTOGLOBIN-BINDING PROTEIN 1-RELATED"/>
    <property type="match status" value="1"/>
</dbReference>
<evidence type="ECO:0000256" key="8">
    <source>
        <dbReference type="ARBA" id="ARBA00023170"/>
    </source>
</evidence>
<comment type="similarity">
    <text evidence="10 11">Belongs to the TonB-dependent receptor family.</text>
</comment>
<feature type="signal peptide" evidence="12">
    <location>
        <begin position="1"/>
        <end position="20"/>
    </location>
</feature>
<evidence type="ECO:0000256" key="4">
    <source>
        <dbReference type="ARBA" id="ARBA00022692"/>
    </source>
</evidence>
<dbReference type="Pfam" id="PF00593">
    <property type="entry name" value="TonB_dep_Rec_b-barrel"/>
    <property type="match status" value="1"/>
</dbReference>
<keyword evidence="2 10" id="KW-0813">Transport</keyword>
<keyword evidence="9 10" id="KW-0998">Cell outer membrane</keyword>
<keyword evidence="6 11" id="KW-0798">TonB box</keyword>
<evidence type="ECO:0000259" key="14">
    <source>
        <dbReference type="Pfam" id="PF07715"/>
    </source>
</evidence>
<comment type="subcellular location">
    <subcellularLocation>
        <location evidence="1 10">Cell outer membrane</location>
        <topology evidence="1 10">Multi-pass membrane protein</topology>
    </subcellularLocation>
</comment>
<evidence type="ECO:0000256" key="3">
    <source>
        <dbReference type="ARBA" id="ARBA00022452"/>
    </source>
</evidence>
<dbReference type="Gene3D" id="2.170.130.10">
    <property type="entry name" value="TonB-dependent receptor, plug domain"/>
    <property type="match status" value="1"/>
</dbReference>
<dbReference type="InterPro" id="IPR036942">
    <property type="entry name" value="Beta-barrel_TonB_sf"/>
</dbReference>
<evidence type="ECO:0000256" key="11">
    <source>
        <dbReference type="RuleBase" id="RU003357"/>
    </source>
</evidence>
<dbReference type="GO" id="GO:0044718">
    <property type="term" value="P:siderophore transmembrane transport"/>
    <property type="evidence" value="ECO:0007669"/>
    <property type="project" value="TreeGrafter"/>
</dbReference>
<evidence type="ECO:0000256" key="6">
    <source>
        <dbReference type="ARBA" id="ARBA00023077"/>
    </source>
</evidence>
<gene>
    <name evidence="15" type="ORF">BTO18_04070</name>
</gene>
<dbReference type="GO" id="GO:0009279">
    <property type="term" value="C:cell outer membrane"/>
    <property type="evidence" value="ECO:0007669"/>
    <property type="project" value="UniProtKB-SubCell"/>
</dbReference>
<evidence type="ECO:0000256" key="10">
    <source>
        <dbReference type="PROSITE-ProRule" id="PRU01360"/>
    </source>
</evidence>
<evidence type="ECO:0008006" key="17">
    <source>
        <dbReference type="Google" id="ProtNLM"/>
    </source>
</evidence>